<dbReference type="PANTHER" id="PTHR36447">
    <property type="entry name" value="BETA-GALACTOSIDASE GANA"/>
    <property type="match status" value="1"/>
</dbReference>
<evidence type="ECO:0000256" key="9">
    <source>
        <dbReference type="PIRSR" id="PIRSR001084-1"/>
    </source>
</evidence>
<evidence type="ECO:0000256" key="6">
    <source>
        <dbReference type="ARBA" id="ARBA00022833"/>
    </source>
</evidence>
<evidence type="ECO:0000256" key="2">
    <source>
        <dbReference type="ARBA" id="ARBA00005940"/>
    </source>
</evidence>
<feature type="binding site" evidence="10">
    <location>
        <position position="158"/>
    </location>
    <ligand>
        <name>substrate</name>
    </ligand>
</feature>
<dbReference type="GO" id="GO:0006012">
    <property type="term" value="P:galactose metabolic process"/>
    <property type="evidence" value="ECO:0007669"/>
    <property type="project" value="InterPro"/>
</dbReference>
<dbReference type="EC" id="3.2.1.23" evidence="3 8"/>
<evidence type="ECO:0000256" key="7">
    <source>
        <dbReference type="ARBA" id="ARBA00023295"/>
    </source>
</evidence>
<dbReference type="Gene3D" id="3.20.20.80">
    <property type="entry name" value="Glycosidases"/>
    <property type="match status" value="1"/>
</dbReference>
<feature type="region of interest" description="Disordered" evidence="11">
    <location>
        <begin position="111"/>
        <end position="132"/>
    </location>
</feature>
<dbReference type="Pfam" id="PF08533">
    <property type="entry name" value="Glyco_hydro_42C"/>
    <property type="match status" value="1"/>
</dbReference>
<dbReference type="PANTHER" id="PTHR36447:SF2">
    <property type="entry name" value="BETA-GALACTOSIDASE YESZ"/>
    <property type="match status" value="1"/>
</dbReference>
<evidence type="ECO:0000256" key="3">
    <source>
        <dbReference type="ARBA" id="ARBA00012756"/>
    </source>
</evidence>
<dbReference type="Gene3D" id="3.40.50.880">
    <property type="match status" value="1"/>
</dbReference>
<evidence type="ECO:0000256" key="5">
    <source>
        <dbReference type="ARBA" id="ARBA00022801"/>
    </source>
</evidence>
<keyword evidence="16" id="KW-1185">Reference proteome</keyword>
<keyword evidence="5 8" id="KW-0378">Hydrolase</keyword>
<dbReference type="Pfam" id="PF08532">
    <property type="entry name" value="Glyco_hydro_42M"/>
    <property type="match status" value="1"/>
</dbReference>
<dbReference type="GO" id="GO:0004565">
    <property type="term" value="F:beta-galactosidase activity"/>
    <property type="evidence" value="ECO:0007669"/>
    <property type="project" value="UniProtKB-EC"/>
</dbReference>
<feature type="domain" description="Glycoside hydrolase family 42 N-terminal" evidence="12">
    <location>
        <begin position="25"/>
        <end position="394"/>
    </location>
</feature>
<dbReference type="Pfam" id="PF02449">
    <property type="entry name" value="Glyco_hydro_42"/>
    <property type="match status" value="1"/>
</dbReference>
<feature type="domain" description="Beta-galactosidase trimerisation" evidence="13">
    <location>
        <begin position="441"/>
        <end position="636"/>
    </location>
</feature>
<dbReference type="EMBL" id="VCDI01000002">
    <property type="protein sequence ID" value="TLU73325.1"/>
    <property type="molecule type" value="Genomic_DNA"/>
</dbReference>
<keyword evidence="4" id="KW-0479">Metal-binding</keyword>
<dbReference type="SUPFAM" id="SSF52317">
    <property type="entry name" value="Class I glutamine amidotransferase-like"/>
    <property type="match status" value="1"/>
</dbReference>
<evidence type="ECO:0000313" key="16">
    <source>
        <dbReference type="Proteomes" id="UP000305654"/>
    </source>
</evidence>
<dbReference type="Gene3D" id="2.60.40.1180">
    <property type="entry name" value="Golgi alpha-mannosidase II"/>
    <property type="match status" value="1"/>
</dbReference>
<comment type="similarity">
    <text evidence="2 8">Belongs to the glycosyl hydrolase 42 family.</text>
</comment>
<accession>A0A5R9J6U0</accession>
<evidence type="ECO:0000256" key="1">
    <source>
        <dbReference type="ARBA" id="ARBA00001412"/>
    </source>
</evidence>
<dbReference type="RefSeq" id="WP_138325405.1">
    <property type="nucleotide sequence ID" value="NZ_VCDI01000002.1"/>
</dbReference>
<feature type="active site" description="Proton donor" evidence="9">
    <location>
        <position position="159"/>
    </location>
</feature>
<reference evidence="15 16" key="1">
    <citation type="submission" date="2019-05" db="EMBL/GenBank/DDBJ databases">
        <authorList>
            <person name="Pankratov T."/>
            <person name="Grouzdev D."/>
        </authorList>
    </citation>
    <scope>NUCLEOTIDE SEQUENCE [LARGE SCALE GENOMIC DNA]</scope>
    <source>
        <strain evidence="15 16">KEBCLARHB70R</strain>
    </source>
</reference>
<dbReference type="GO" id="GO:0009341">
    <property type="term" value="C:beta-galactosidase complex"/>
    <property type="evidence" value="ECO:0007669"/>
    <property type="project" value="InterPro"/>
</dbReference>
<dbReference type="Proteomes" id="UP000305654">
    <property type="component" value="Unassembled WGS sequence"/>
</dbReference>
<dbReference type="SUPFAM" id="SSF51445">
    <property type="entry name" value="(Trans)glycosidases"/>
    <property type="match status" value="1"/>
</dbReference>
<comment type="catalytic activity">
    <reaction evidence="1 8">
        <text>Hydrolysis of terminal non-reducing beta-D-galactose residues in beta-D-galactosides.</text>
        <dbReference type="EC" id="3.2.1.23"/>
    </reaction>
</comment>
<gene>
    <name evidence="15" type="ORF">FE263_07940</name>
</gene>
<evidence type="ECO:0000256" key="8">
    <source>
        <dbReference type="PIRNR" id="PIRNR001084"/>
    </source>
</evidence>
<dbReference type="PIRSF" id="PIRSF001084">
    <property type="entry name" value="B-galactosidase"/>
    <property type="match status" value="1"/>
</dbReference>
<dbReference type="AlphaFoldDB" id="A0A5R9J6U0"/>
<dbReference type="InterPro" id="IPR003476">
    <property type="entry name" value="Glyco_hydro_42"/>
</dbReference>
<dbReference type="InterPro" id="IPR017853">
    <property type="entry name" value="GH"/>
</dbReference>
<name>A0A5R9J6U0_9PROT</name>
<sequence length="708" mass="78335">MKTDRKLSAWRTLSLDRFLLGVPHYPEHVDPAFLERDARRIAAAGFNVVRMGEFAWNLFEPRPGQYDFALFDRAVEVFASHGVSTMMCTPTATPPRWLTHAEPDLLRVTATGAPHRHGSRQHADNTSPRYREHSRRITRIMAEHYRDMPGVIGWQTDNELNTSYSESYSAAAASGFRDFLRERHGSVERLNEAWGGRFWAQDYLDFDHVDPPYPMAPVAANPSHVLDYHRYLAHATAMFQRDQVEILRAVNPDWFITHNIGVIRDIDMRGALANDLDFLSYDVYPLLKDEFQRAGHAWLQAVQLDLVRGAAGNLVVPEQQSGFGSQPGFATVVPEPGEMRRMAYSSIARGVDGLMFFRWRPAHYGAEIYWMGVIDHDDVPRRRYDEAARFAGEVGRMAATILGTTVHMDVGIAGPDFDNEEGLKAYPLGLPGPEEASGPLHRHCYERGIACGFVHPEDEIGRLKLYFVPHWALWEPRWTAPLAAFVEAGGVLVIGARTGAHTPDNHMIASTPPGALRELAGVAVTEFGPLPPPGANALPASHRTPPHLAALPAESSRRRHAIATAGGTVDAGWWYECLAPDQGTETIATWSTRFLAGVPAVTARAVGRGLVVYVGSFLTPELVEMIFPPLFARAGIEPLLRNLPAGVEVTRREAADRQLLFVQNTRSDPVALAGIPRATELVTGARIEGGTLDLEPYGCGVLRPDRTV</sequence>
<comment type="caution">
    <text evidence="15">The sequence shown here is derived from an EMBL/GenBank/DDBJ whole genome shotgun (WGS) entry which is preliminary data.</text>
</comment>
<evidence type="ECO:0000256" key="4">
    <source>
        <dbReference type="ARBA" id="ARBA00022723"/>
    </source>
</evidence>
<organism evidence="15 16">
    <name type="scientific">Lichenicoccus roseus</name>
    <dbReference type="NCBI Taxonomy" id="2683649"/>
    <lineage>
        <taxon>Bacteria</taxon>
        <taxon>Pseudomonadati</taxon>
        <taxon>Pseudomonadota</taxon>
        <taxon>Alphaproteobacteria</taxon>
        <taxon>Acetobacterales</taxon>
        <taxon>Acetobacteraceae</taxon>
        <taxon>Lichenicoccus</taxon>
    </lineage>
</organism>
<dbReference type="InterPro" id="IPR013780">
    <property type="entry name" value="Glyco_hydro_b"/>
</dbReference>
<dbReference type="InterPro" id="IPR013738">
    <property type="entry name" value="Beta_galactosidase_Trimer"/>
</dbReference>
<dbReference type="GO" id="GO:0046872">
    <property type="term" value="F:metal ion binding"/>
    <property type="evidence" value="ECO:0007669"/>
    <property type="project" value="UniProtKB-KW"/>
</dbReference>
<keyword evidence="6" id="KW-0862">Zinc</keyword>
<dbReference type="OrthoDB" id="9800974at2"/>
<dbReference type="CDD" id="cd03143">
    <property type="entry name" value="A4_beta-galactosidase_middle_domain"/>
    <property type="match status" value="1"/>
</dbReference>
<protein>
    <recommendedName>
        <fullName evidence="3 8">Beta-galactosidase</fullName>
        <shortName evidence="8">Beta-gal</shortName>
        <ecNumber evidence="3 8">3.2.1.23</ecNumber>
    </recommendedName>
</protein>
<feature type="binding site" evidence="10">
    <location>
        <position position="120"/>
    </location>
    <ligand>
        <name>substrate</name>
    </ligand>
</feature>
<feature type="active site" description="Nucleophile" evidence="9">
    <location>
        <position position="318"/>
    </location>
</feature>
<keyword evidence="7 8" id="KW-0326">Glycosidase</keyword>
<dbReference type="InterPro" id="IPR013739">
    <property type="entry name" value="Beta_galactosidase_C"/>
</dbReference>
<evidence type="ECO:0000256" key="10">
    <source>
        <dbReference type="PIRSR" id="PIRSR001084-2"/>
    </source>
</evidence>
<evidence type="ECO:0000259" key="14">
    <source>
        <dbReference type="Pfam" id="PF08533"/>
    </source>
</evidence>
<dbReference type="InterPro" id="IPR013529">
    <property type="entry name" value="Glyco_hydro_42_N"/>
</dbReference>
<evidence type="ECO:0000259" key="12">
    <source>
        <dbReference type="Pfam" id="PF02449"/>
    </source>
</evidence>
<dbReference type="InterPro" id="IPR029062">
    <property type="entry name" value="Class_I_gatase-like"/>
</dbReference>
<proteinExistence type="inferred from homology"/>
<evidence type="ECO:0000259" key="13">
    <source>
        <dbReference type="Pfam" id="PF08532"/>
    </source>
</evidence>
<feature type="domain" description="Beta-galactosidase C-terminal" evidence="14">
    <location>
        <begin position="646"/>
        <end position="703"/>
    </location>
</feature>
<evidence type="ECO:0000313" key="15">
    <source>
        <dbReference type="EMBL" id="TLU73325.1"/>
    </source>
</evidence>
<evidence type="ECO:0000256" key="11">
    <source>
        <dbReference type="SAM" id="MobiDB-lite"/>
    </source>
</evidence>